<evidence type="ECO:0000256" key="1">
    <source>
        <dbReference type="ARBA" id="ARBA00023125"/>
    </source>
</evidence>
<evidence type="ECO:0000313" key="4">
    <source>
        <dbReference type="Proteomes" id="UP000783796"/>
    </source>
</evidence>
<dbReference type="GO" id="GO:0003677">
    <property type="term" value="F:DNA binding"/>
    <property type="evidence" value="ECO:0007669"/>
    <property type="project" value="UniProtKB-KW"/>
</dbReference>
<protein>
    <submittedName>
        <fullName evidence="3">HU family DNA-binding protein</fullName>
    </submittedName>
</protein>
<gene>
    <name evidence="3" type="ORF">H9777_12855</name>
</gene>
<evidence type="ECO:0000259" key="2">
    <source>
        <dbReference type="Pfam" id="PF18291"/>
    </source>
</evidence>
<sequence>MEIEYDLYENPGKDGTGSQRLHAKVVTKNVVTTKNLRENITRKCTATPADVAAVLTAISDELYDALSDGYSVHIDGLGYFSLSLSCNSEVDSGNMDNVDVWVRGIKFVPEKVFIEKFETANLVRVKDESRHSEKMSDDEVMKRLETYFAKNQYMQRSDFEKLTGFNLSKSSRYIKRLVDDGVLKNISSKFHPVYVLVRNE</sequence>
<name>A0A948WWQ7_9BACT</name>
<accession>A0A948WWQ7</accession>
<proteinExistence type="predicted"/>
<dbReference type="Gene3D" id="4.10.520.10">
    <property type="entry name" value="IHF-like DNA-binding proteins"/>
    <property type="match status" value="1"/>
</dbReference>
<dbReference type="EMBL" id="JAHLFW010000108">
    <property type="protein sequence ID" value="MBU3839172.1"/>
    <property type="molecule type" value="Genomic_DNA"/>
</dbReference>
<comment type="caution">
    <text evidence="3">The sequence shown here is derived from an EMBL/GenBank/DDBJ whole genome shotgun (WGS) entry which is preliminary data.</text>
</comment>
<reference evidence="3" key="2">
    <citation type="submission" date="2021-04" db="EMBL/GenBank/DDBJ databases">
        <authorList>
            <person name="Gilroy R."/>
        </authorList>
    </citation>
    <scope>NUCLEOTIDE SEQUENCE</scope>
    <source>
        <strain evidence="3">G4-2901</strain>
    </source>
</reference>
<evidence type="ECO:0000313" key="3">
    <source>
        <dbReference type="EMBL" id="MBU3839172.1"/>
    </source>
</evidence>
<dbReference type="AlphaFoldDB" id="A0A948WWQ7"/>
<feature type="domain" description="HU" evidence="2">
    <location>
        <begin position="1"/>
        <end position="122"/>
    </location>
</feature>
<dbReference type="InterPro" id="IPR041607">
    <property type="entry name" value="HU-HIG"/>
</dbReference>
<dbReference type="SUPFAM" id="SSF47729">
    <property type="entry name" value="IHF-like DNA-binding proteins"/>
    <property type="match status" value="1"/>
</dbReference>
<organism evidence="3 4">
    <name type="scientific">Candidatus Phocaeicola faecigallinarum</name>
    <dbReference type="NCBI Taxonomy" id="2838732"/>
    <lineage>
        <taxon>Bacteria</taxon>
        <taxon>Pseudomonadati</taxon>
        <taxon>Bacteroidota</taxon>
        <taxon>Bacteroidia</taxon>
        <taxon>Bacteroidales</taxon>
        <taxon>Bacteroidaceae</taxon>
        <taxon>Phocaeicola</taxon>
    </lineage>
</organism>
<keyword evidence="1 3" id="KW-0238">DNA-binding</keyword>
<reference evidence="3" key="1">
    <citation type="journal article" date="2021" name="PeerJ">
        <title>Extensive microbial diversity within the chicken gut microbiome revealed by metagenomics and culture.</title>
        <authorList>
            <person name="Gilroy R."/>
            <person name="Ravi A."/>
            <person name="Getino M."/>
            <person name="Pursley I."/>
            <person name="Horton D.L."/>
            <person name="Alikhan N.F."/>
            <person name="Baker D."/>
            <person name="Gharbi K."/>
            <person name="Hall N."/>
            <person name="Watson M."/>
            <person name="Adriaenssens E.M."/>
            <person name="Foster-Nyarko E."/>
            <person name="Jarju S."/>
            <person name="Secka A."/>
            <person name="Antonio M."/>
            <person name="Oren A."/>
            <person name="Chaudhuri R.R."/>
            <person name="La Ragione R."/>
            <person name="Hildebrand F."/>
            <person name="Pallen M.J."/>
        </authorList>
    </citation>
    <scope>NUCLEOTIDE SEQUENCE</scope>
    <source>
        <strain evidence="3">G4-2901</strain>
    </source>
</reference>
<dbReference type="Proteomes" id="UP000783796">
    <property type="component" value="Unassembled WGS sequence"/>
</dbReference>
<dbReference type="Pfam" id="PF18291">
    <property type="entry name" value="HU-HIG"/>
    <property type="match status" value="1"/>
</dbReference>
<dbReference type="InterPro" id="IPR010992">
    <property type="entry name" value="IHF-like_DNA-bd_dom_sf"/>
</dbReference>